<accession>A0A0H2M3B4</accession>
<dbReference type="PATRIC" id="fig|34073.19.peg.2123"/>
<comment type="caution">
    <text evidence="1">The sequence shown here is derived from an EMBL/GenBank/DDBJ whole genome shotgun (WGS) entry which is preliminary data.</text>
</comment>
<dbReference type="EMBL" id="JZWI01000009">
    <property type="protein sequence ID" value="KLN56868.1"/>
    <property type="molecule type" value="Genomic_DNA"/>
</dbReference>
<name>A0A0H2M3B4_VARPD</name>
<sequence length="212" mass="23618">MESWFADARPIDSLEPEIAFHLRDEFHAVPDRPPEPLALPEFPRASRLLARSSEAVGHEAELAAYYGRVAALARQHALKLHQVRQYFWMALRLDNEEAGIHLSFPWYDAFSAMDHFLAAVAGNDQGMVYDDQDQGWAVEAWAHNGTLYIRQSNPDAGDEPGQAVALPRVGLQPRIAPLRERTSKLVAYLAKELGPDAWLGGEVQPAGALDLR</sequence>
<dbReference type="RefSeq" id="WP_047784421.1">
    <property type="nucleotide sequence ID" value="NZ_JZWI01000009.1"/>
</dbReference>
<dbReference type="Proteomes" id="UP000035170">
    <property type="component" value="Unassembled WGS sequence"/>
</dbReference>
<evidence type="ECO:0000313" key="1">
    <source>
        <dbReference type="EMBL" id="KLN56868.1"/>
    </source>
</evidence>
<protein>
    <submittedName>
        <fullName evidence="1">Uncharacterized protein</fullName>
    </submittedName>
</protein>
<organism evidence="1 2">
    <name type="scientific">Variovorax paradoxus</name>
    <dbReference type="NCBI Taxonomy" id="34073"/>
    <lineage>
        <taxon>Bacteria</taxon>
        <taxon>Pseudomonadati</taxon>
        <taxon>Pseudomonadota</taxon>
        <taxon>Betaproteobacteria</taxon>
        <taxon>Burkholderiales</taxon>
        <taxon>Comamonadaceae</taxon>
        <taxon>Variovorax</taxon>
    </lineage>
</organism>
<gene>
    <name evidence="1" type="ORF">VPARA_20720</name>
</gene>
<keyword evidence="2" id="KW-1185">Reference proteome</keyword>
<reference evidence="1 2" key="1">
    <citation type="submission" date="2015-03" db="EMBL/GenBank/DDBJ databases">
        <title>Genome sequence of Variovorax paradoxus TBEA6.</title>
        <authorList>
            <person name="Poehlein A."/>
            <person name="Schuldes J."/>
            <person name="Wuebbeler J.H."/>
            <person name="Hiessl S."/>
            <person name="Steinbuechel A."/>
            <person name="Daniel R."/>
        </authorList>
    </citation>
    <scope>NUCLEOTIDE SEQUENCE [LARGE SCALE GENOMIC DNA]</scope>
    <source>
        <strain evidence="1 2">TBEA6</strain>
    </source>
</reference>
<evidence type="ECO:0000313" key="2">
    <source>
        <dbReference type="Proteomes" id="UP000035170"/>
    </source>
</evidence>
<dbReference type="AlphaFoldDB" id="A0A0H2M3B4"/>
<proteinExistence type="predicted"/>